<evidence type="ECO:0000259" key="1">
    <source>
        <dbReference type="Pfam" id="PF04149"/>
    </source>
</evidence>
<comment type="caution">
    <text evidence="2">The sequence shown here is derived from an EMBL/GenBank/DDBJ whole genome shotgun (WGS) entry which is preliminary data.</text>
</comment>
<dbReference type="AlphaFoldDB" id="A0A132MV83"/>
<dbReference type="EMBL" id="LAXD01000001">
    <property type="protein sequence ID" value="KWX01714.1"/>
    <property type="molecule type" value="Genomic_DNA"/>
</dbReference>
<dbReference type="Proteomes" id="UP000070188">
    <property type="component" value="Unassembled WGS sequence"/>
</dbReference>
<organism evidence="2 3">
    <name type="scientific">Carbonactinospora thermoautotrophica</name>
    <dbReference type="NCBI Taxonomy" id="1469144"/>
    <lineage>
        <taxon>Bacteria</taxon>
        <taxon>Bacillati</taxon>
        <taxon>Actinomycetota</taxon>
        <taxon>Actinomycetes</taxon>
        <taxon>Kitasatosporales</taxon>
        <taxon>Carbonactinosporaceae</taxon>
        <taxon>Carbonactinospora</taxon>
    </lineage>
</organism>
<accession>A0A132MV83</accession>
<reference evidence="3" key="1">
    <citation type="submission" date="2015-04" db="EMBL/GenBank/DDBJ databases">
        <title>Physiological reanalysis, assessment of diazotrophy, and genome sequences of multiple isolates of Streptomyces thermoautotrophicus.</title>
        <authorList>
            <person name="MacKellar D.C."/>
            <person name="Lieber L."/>
            <person name="Norman J."/>
            <person name="Bolger A."/>
            <person name="Tobin C."/>
            <person name="Murray J.W."/>
            <person name="Chang R."/>
            <person name="Ford T."/>
            <person name="Nguyen P.Q."/>
            <person name="Woodward J."/>
            <person name="Permingeat H."/>
            <person name="Joshi N.S."/>
            <person name="Silver P.A."/>
            <person name="Usadel B."/>
            <person name="Rutherford A.W."/>
            <person name="Friesen M."/>
            <person name="Prell J."/>
        </authorList>
    </citation>
    <scope>NUCLEOTIDE SEQUENCE [LARGE SCALE GENOMIC DNA]</scope>
    <source>
        <strain evidence="3">H1</strain>
    </source>
</reference>
<feature type="domain" description="DUF397" evidence="1">
    <location>
        <begin position="20"/>
        <end position="72"/>
    </location>
</feature>
<sequence length="80" mass="8517">MELAKKGDRVAITRADLDNATWRKSSRSGGSGQCVEVASVKGLIALRDSKNPHGPALLHTPAEWRAFLAGVQAGEFDDLA</sequence>
<dbReference type="Pfam" id="PF04149">
    <property type="entry name" value="DUF397"/>
    <property type="match status" value="1"/>
</dbReference>
<name>A0A132MV83_9ACTN</name>
<dbReference type="STRING" id="1469144.LI90_2746"/>
<evidence type="ECO:0000313" key="3">
    <source>
        <dbReference type="Proteomes" id="UP000070188"/>
    </source>
</evidence>
<protein>
    <recommendedName>
        <fullName evidence="1">DUF397 domain-containing protein</fullName>
    </recommendedName>
</protein>
<dbReference type="PATRIC" id="fig|1469144.10.peg.2970"/>
<dbReference type="OrthoDB" id="4299240at2"/>
<evidence type="ECO:0000313" key="2">
    <source>
        <dbReference type="EMBL" id="KWX01714.1"/>
    </source>
</evidence>
<gene>
    <name evidence="2" type="ORF">LI90_2746</name>
</gene>
<keyword evidence="3" id="KW-1185">Reference proteome</keyword>
<proteinExistence type="predicted"/>
<dbReference type="InterPro" id="IPR007278">
    <property type="entry name" value="DUF397"/>
</dbReference>
<dbReference type="RefSeq" id="WP_066888365.1">
    <property type="nucleotide sequence ID" value="NZ_JYIJ01000018.1"/>
</dbReference>